<evidence type="ECO:0000256" key="3">
    <source>
        <dbReference type="ARBA" id="ARBA00022630"/>
    </source>
</evidence>
<dbReference type="InterPro" id="IPR036250">
    <property type="entry name" value="AcylCo_DH-like_C"/>
</dbReference>
<feature type="compositionally biased region" description="Basic and acidic residues" evidence="6">
    <location>
        <begin position="1"/>
        <end position="14"/>
    </location>
</feature>
<dbReference type="InterPro" id="IPR037069">
    <property type="entry name" value="AcylCoA_DH/ox_N_sf"/>
</dbReference>
<evidence type="ECO:0000256" key="1">
    <source>
        <dbReference type="ARBA" id="ARBA00001974"/>
    </source>
</evidence>
<dbReference type="SUPFAM" id="SSF56645">
    <property type="entry name" value="Acyl-CoA dehydrogenase NM domain-like"/>
    <property type="match status" value="1"/>
</dbReference>
<dbReference type="Pfam" id="PF00441">
    <property type="entry name" value="Acyl-CoA_dh_1"/>
    <property type="match status" value="1"/>
</dbReference>
<proteinExistence type="inferred from homology"/>
<dbReference type="EMBL" id="FZOO01000002">
    <property type="protein sequence ID" value="SNS15797.1"/>
    <property type="molecule type" value="Genomic_DNA"/>
</dbReference>
<dbReference type="SUPFAM" id="SSF47203">
    <property type="entry name" value="Acyl-CoA dehydrogenase C-terminal domain-like"/>
    <property type="match status" value="1"/>
</dbReference>
<dbReference type="GO" id="GO:0006635">
    <property type="term" value="P:fatty acid beta-oxidation"/>
    <property type="evidence" value="ECO:0007669"/>
    <property type="project" value="InterPro"/>
</dbReference>
<name>A0A239C6D8_9ACTN</name>
<dbReference type="AlphaFoldDB" id="A0A239C6D8"/>
<dbReference type="InterPro" id="IPR046373">
    <property type="entry name" value="Acyl-CoA_Oxase/DH_mid-dom_sf"/>
</dbReference>
<evidence type="ECO:0000256" key="6">
    <source>
        <dbReference type="SAM" id="MobiDB-lite"/>
    </source>
</evidence>
<dbReference type="InterPro" id="IPR009075">
    <property type="entry name" value="AcylCo_DH/oxidase_C"/>
</dbReference>
<dbReference type="PANTHER" id="PTHR43188">
    <property type="entry name" value="ACYL-COENZYME A OXIDASE"/>
    <property type="match status" value="1"/>
</dbReference>
<evidence type="ECO:0000256" key="4">
    <source>
        <dbReference type="ARBA" id="ARBA00022827"/>
    </source>
</evidence>
<dbReference type="Gene3D" id="2.40.110.10">
    <property type="entry name" value="Butyryl-CoA Dehydrogenase, subunit A, domain 2"/>
    <property type="match status" value="1"/>
</dbReference>
<dbReference type="InterPro" id="IPR006089">
    <property type="entry name" value="Acyl-CoA_DH_CS"/>
</dbReference>
<evidence type="ECO:0000256" key="2">
    <source>
        <dbReference type="ARBA" id="ARBA00009347"/>
    </source>
</evidence>
<dbReference type="Pfam" id="PF02771">
    <property type="entry name" value="Acyl-CoA_dh_N"/>
    <property type="match status" value="1"/>
</dbReference>
<dbReference type="PROSITE" id="PS00073">
    <property type="entry name" value="ACYL_COA_DH_2"/>
    <property type="match status" value="1"/>
</dbReference>
<dbReference type="Gene3D" id="1.10.540.10">
    <property type="entry name" value="Acyl-CoA dehydrogenase/oxidase, N-terminal domain"/>
    <property type="match status" value="1"/>
</dbReference>
<dbReference type="Pfam" id="PF02770">
    <property type="entry name" value="Acyl-CoA_dh_M"/>
    <property type="match status" value="1"/>
</dbReference>
<organism evidence="10 11">
    <name type="scientific">Geodermatophilus pulveris</name>
    <dbReference type="NCBI Taxonomy" id="1564159"/>
    <lineage>
        <taxon>Bacteria</taxon>
        <taxon>Bacillati</taxon>
        <taxon>Actinomycetota</taxon>
        <taxon>Actinomycetes</taxon>
        <taxon>Geodermatophilales</taxon>
        <taxon>Geodermatophilaceae</taxon>
        <taxon>Geodermatophilus</taxon>
    </lineage>
</organism>
<evidence type="ECO:0000313" key="11">
    <source>
        <dbReference type="Proteomes" id="UP000198373"/>
    </source>
</evidence>
<comment type="cofactor">
    <cofactor evidence="1 5">
        <name>FAD</name>
        <dbReference type="ChEBI" id="CHEBI:57692"/>
    </cofactor>
</comment>
<dbReference type="InterPro" id="IPR009100">
    <property type="entry name" value="AcylCoA_DH/oxidase_NM_dom_sf"/>
</dbReference>
<evidence type="ECO:0000256" key="5">
    <source>
        <dbReference type="RuleBase" id="RU362125"/>
    </source>
</evidence>
<evidence type="ECO:0000259" key="8">
    <source>
        <dbReference type="Pfam" id="PF02770"/>
    </source>
</evidence>
<evidence type="ECO:0000259" key="9">
    <source>
        <dbReference type="Pfam" id="PF02771"/>
    </source>
</evidence>
<dbReference type="GO" id="GO:0003995">
    <property type="term" value="F:acyl-CoA dehydrogenase activity"/>
    <property type="evidence" value="ECO:0007669"/>
    <property type="project" value="InterPro"/>
</dbReference>
<evidence type="ECO:0000259" key="7">
    <source>
        <dbReference type="Pfam" id="PF00441"/>
    </source>
</evidence>
<gene>
    <name evidence="10" type="ORF">SAMN06893096_102276</name>
</gene>
<keyword evidence="3 5" id="KW-0285">Flavoprotein</keyword>
<dbReference type="GO" id="GO:0050660">
    <property type="term" value="F:flavin adenine dinucleotide binding"/>
    <property type="evidence" value="ECO:0007669"/>
    <property type="project" value="InterPro"/>
</dbReference>
<keyword evidence="4 5" id="KW-0274">FAD</keyword>
<feature type="region of interest" description="Disordered" evidence="6">
    <location>
        <begin position="1"/>
        <end position="28"/>
    </location>
</feature>
<dbReference type="InterPro" id="IPR013786">
    <property type="entry name" value="AcylCoA_DH/ox_N"/>
</dbReference>
<keyword evidence="5" id="KW-0560">Oxidoreductase</keyword>
<dbReference type="PANTHER" id="PTHR43188:SF1">
    <property type="entry name" value="ACYL-COA DEHYDROGENASE"/>
    <property type="match status" value="1"/>
</dbReference>
<reference evidence="11" key="1">
    <citation type="submission" date="2017-06" db="EMBL/GenBank/DDBJ databases">
        <authorList>
            <person name="Varghese N."/>
            <person name="Submissions S."/>
        </authorList>
    </citation>
    <scope>NUCLEOTIDE SEQUENCE [LARGE SCALE GENOMIC DNA]</scope>
    <source>
        <strain evidence="11">DSM 46839</strain>
    </source>
</reference>
<protein>
    <submittedName>
        <fullName evidence="10">Glutaryl-CoA dehydrogenase</fullName>
    </submittedName>
</protein>
<feature type="domain" description="Acyl-CoA dehydrogenase/oxidase C-terminal" evidence="7">
    <location>
        <begin position="274"/>
        <end position="413"/>
    </location>
</feature>
<evidence type="ECO:0000313" key="10">
    <source>
        <dbReference type="EMBL" id="SNS15797.1"/>
    </source>
</evidence>
<sequence>MTLTEGSRDTRAEGAGDTLGPSTGDPLAEGIGHALSTDYFLLREDLSHEQMDHLLRTRAFVEDEVLPVINGYWERAEFPRELAEKLGAAGLVGDGIEGYGCPPMDALSAGLVHMELNRGDGSLGTFLGVQAGLAMKSIAMLGSEEQKQRWLPPMARCEALGAFALTEPDHGSDSIALETSARRDGDSWVLDGSKKWIGNGSIADVVVVWARDTEDGQVKGFLVEKGTPGYRARRMEGKGSLRAVWQAEIELEGVRVPAEDRLPGGRSFKDTGAVLATTRGSCAWMALGHAVAGYEAALTYAGRRKQFGRPLVEFQLIQQRLVHMLAKVTAMQLYCRRLADLALGDRIAPTLAGLAKAHNTGTAREVLAEARDLLGGNGILLEFHVIRHMADIESIHTFEGTETIQSLIVGRDITGASAFT</sequence>
<dbReference type="RefSeq" id="WP_245820929.1">
    <property type="nucleotide sequence ID" value="NZ_FZOO01000002.1"/>
</dbReference>
<dbReference type="Gene3D" id="1.20.140.10">
    <property type="entry name" value="Butyryl-CoA Dehydrogenase, subunit A, domain 3"/>
    <property type="match status" value="1"/>
</dbReference>
<dbReference type="InterPro" id="IPR045008">
    <property type="entry name" value="ACX4-like"/>
</dbReference>
<feature type="domain" description="Acyl-CoA dehydrogenase/oxidase N-terminal" evidence="9">
    <location>
        <begin position="54"/>
        <end position="157"/>
    </location>
</feature>
<dbReference type="Proteomes" id="UP000198373">
    <property type="component" value="Unassembled WGS sequence"/>
</dbReference>
<accession>A0A239C6D8</accession>
<keyword evidence="11" id="KW-1185">Reference proteome</keyword>
<feature type="domain" description="Acyl-CoA oxidase/dehydrogenase middle" evidence="8">
    <location>
        <begin position="162"/>
        <end position="254"/>
    </location>
</feature>
<dbReference type="InterPro" id="IPR006091">
    <property type="entry name" value="Acyl-CoA_Oxase/DH_mid-dom"/>
</dbReference>
<comment type="similarity">
    <text evidence="2 5">Belongs to the acyl-CoA dehydrogenase family.</text>
</comment>